<evidence type="ECO:0000256" key="5">
    <source>
        <dbReference type="ARBA" id="ARBA00023136"/>
    </source>
</evidence>
<dbReference type="GO" id="GO:0016020">
    <property type="term" value="C:membrane"/>
    <property type="evidence" value="ECO:0007669"/>
    <property type="project" value="UniProtKB-SubCell"/>
</dbReference>
<dbReference type="AlphaFoldDB" id="Q6RI15"/>
<dbReference type="GO" id="GO:0046933">
    <property type="term" value="F:proton-transporting ATP synthase activity, rotational mechanism"/>
    <property type="evidence" value="ECO:0007669"/>
    <property type="project" value="InterPro"/>
</dbReference>
<dbReference type="SUPFAM" id="SSF47928">
    <property type="entry name" value="N-terminal domain of the delta subunit of the F1F0-ATP synthase"/>
    <property type="match status" value="1"/>
</dbReference>
<keyword evidence="4" id="KW-0406">Ion transport</keyword>
<keyword evidence="3" id="KW-0375">Hydrogen ion transport</keyword>
<evidence type="ECO:0000256" key="1">
    <source>
        <dbReference type="ARBA" id="ARBA00004370"/>
    </source>
</evidence>
<sequence>MSLVAKRYALALFRVAEEQKVVDMVEQPLSKVDPRGAAALE</sequence>
<keyword evidence="6" id="KW-0066">ATP synthesis</keyword>
<gene>
    <name evidence="7" type="primary">atpH</name>
</gene>
<reference evidence="7" key="1">
    <citation type="submission" date="2003-12" db="EMBL/GenBank/DDBJ databases">
        <title>Identification of the genes coding for proton-ATPase from Pasteuria penetrans P20.</title>
        <authorList>
            <person name="Nong G."/>
            <person name="Preston J.F."/>
            <person name="Schmidt L.M."/>
        </authorList>
    </citation>
    <scope>NUCLEOTIDE SEQUENCE</scope>
    <source>
        <strain evidence="7">P20</strain>
    </source>
</reference>
<dbReference type="Pfam" id="PF00213">
    <property type="entry name" value="OSCP"/>
    <property type="match status" value="1"/>
</dbReference>
<keyword evidence="2" id="KW-0813">Transport</keyword>
<evidence type="ECO:0000256" key="2">
    <source>
        <dbReference type="ARBA" id="ARBA00022448"/>
    </source>
</evidence>
<evidence type="ECO:0000313" key="7">
    <source>
        <dbReference type="EMBL" id="AAR98501.1"/>
    </source>
</evidence>
<comment type="subcellular location">
    <subcellularLocation>
        <location evidence="1">Membrane</location>
    </subcellularLocation>
</comment>
<name>Q6RI15_PASPE</name>
<feature type="non-terminal residue" evidence="7">
    <location>
        <position position="41"/>
    </location>
</feature>
<organism evidence="7">
    <name type="scientific">Pasteuria penetrans</name>
    <dbReference type="NCBI Taxonomy" id="86005"/>
    <lineage>
        <taxon>Bacteria</taxon>
        <taxon>Bacillati</taxon>
        <taxon>Bacillota</taxon>
        <taxon>Bacilli</taxon>
        <taxon>Bacillales</taxon>
        <taxon>Pasteuriaceae</taxon>
        <taxon>Pasteuria</taxon>
    </lineage>
</organism>
<evidence type="ECO:0000256" key="6">
    <source>
        <dbReference type="ARBA" id="ARBA00023310"/>
    </source>
</evidence>
<protein>
    <submittedName>
        <fullName evidence="7">ATP synthase delta subunit</fullName>
    </submittedName>
</protein>
<dbReference type="InterPro" id="IPR000711">
    <property type="entry name" value="ATPase_OSCP/dsu"/>
</dbReference>
<keyword evidence="5" id="KW-0472">Membrane</keyword>
<accession>Q6RI15</accession>
<dbReference type="EMBL" id="AY497316">
    <property type="protein sequence ID" value="AAR98501.1"/>
    <property type="molecule type" value="Genomic_DNA"/>
</dbReference>
<dbReference type="InterPro" id="IPR026015">
    <property type="entry name" value="ATP_synth_OSCP/delta_N_sf"/>
</dbReference>
<evidence type="ECO:0000256" key="4">
    <source>
        <dbReference type="ARBA" id="ARBA00023065"/>
    </source>
</evidence>
<proteinExistence type="predicted"/>
<evidence type="ECO:0000256" key="3">
    <source>
        <dbReference type="ARBA" id="ARBA00022781"/>
    </source>
</evidence>